<accession>A0A4Q0PCM7</accession>
<proteinExistence type="predicted"/>
<evidence type="ECO:0000256" key="2">
    <source>
        <dbReference type="ARBA" id="ARBA00022692"/>
    </source>
</evidence>
<dbReference type="Proteomes" id="UP000289238">
    <property type="component" value="Unassembled WGS sequence"/>
</dbReference>
<dbReference type="RefSeq" id="WP_128756242.1">
    <property type="nucleotide sequence ID" value="NZ_QOVM01000001.1"/>
</dbReference>
<feature type="transmembrane region" description="Helical" evidence="5">
    <location>
        <begin position="52"/>
        <end position="74"/>
    </location>
</feature>
<sequence length="136" mass="15181">MKNLTNKQLAFFLARITIGINFLMHGIVRLPKLSAFASGLTKGFSETYLPEFLILPFAYVLPFLELALGILMLIGFKTRSALAASSFLIAILIFGSAFKEDWAGVGTQMIYAIFFFLLISKLEHNAWAVDSKVKRI</sequence>
<dbReference type="EMBL" id="QOVM01000001">
    <property type="protein sequence ID" value="RXG24505.1"/>
    <property type="molecule type" value="Genomic_DNA"/>
</dbReference>
<keyword evidence="4 5" id="KW-0472">Membrane</keyword>
<dbReference type="GO" id="GO:0016020">
    <property type="term" value="C:membrane"/>
    <property type="evidence" value="ECO:0007669"/>
    <property type="project" value="UniProtKB-SubCell"/>
</dbReference>
<dbReference type="Pfam" id="PF07681">
    <property type="entry name" value="DoxX"/>
    <property type="match status" value="1"/>
</dbReference>
<protein>
    <submittedName>
        <fullName evidence="6">Thiosulfate dehydrogenase [quinone] large subunit</fullName>
    </submittedName>
</protein>
<keyword evidence="3 5" id="KW-1133">Transmembrane helix</keyword>
<evidence type="ECO:0000256" key="3">
    <source>
        <dbReference type="ARBA" id="ARBA00022989"/>
    </source>
</evidence>
<evidence type="ECO:0000313" key="6">
    <source>
        <dbReference type="EMBL" id="RXG24505.1"/>
    </source>
</evidence>
<feature type="transmembrane region" description="Helical" evidence="5">
    <location>
        <begin position="12"/>
        <end position="32"/>
    </location>
</feature>
<evidence type="ECO:0000256" key="4">
    <source>
        <dbReference type="ARBA" id="ARBA00023136"/>
    </source>
</evidence>
<name>A0A4Q0PCM7_9FLAO</name>
<reference evidence="6 7" key="1">
    <citation type="submission" date="2018-07" db="EMBL/GenBank/DDBJ databases">
        <title>Leeuwenhoekiella genomics.</title>
        <authorList>
            <person name="Tahon G."/>
            <person name="Willems A."/>
        </authorList>
    </citation>
    <scope>NUCLEOTIDE SEQUENCE [LARGE SCALE GENOMIC DNA]</scope>
    <source>
        <strain evidence="6 7">LMG 22550</strain>
    </source>
</reference>
<comment type="subcellular location">
    <subcellularLocation>
        <location evidence="1">Membrane</location>
        <topology evidence="1">Multi-pass membrane protein</topology>
    </subcellularLocation>
</comment>
<evidence type="ECO:0000256" key="5">
    <source>
        <dbReference type="SAM" id="Phobius"/>
    </source>
</evidence>
<keyword evidence="7" id="KW-1185">Reference proteome</keyword>
<dbReference type="InterPro" id="IPR032808">
    <property type="entry name" value="DoxX"/>
</dbReference>
<evidence type="ECO:0000313" key="7">
    <source>
        <dbReference type="Proteomes" id="UP000289238"/>
    </source>
</evidence>
<keyword evidence="2 5" id="KW-0812">Transmembrane</keyword>
<dbReference type="OrthoDB" id="4732370at2"/>
<dbReference type="AlphaFoldDB" id="A0A4Q0PCM7"/>
<evidence type="ECO:0000256" key="1">
    <source>
        <dbReference type="ARBA" id="ARBA00004141"/>
    </source>
</evidence>
<comment type="caution">
    <text evidence="6">The sequence shown here is derived from an EMBL/GenBank/DDBJ whole genome shotgun (WGS) entry which is preliminary data.</text>
</comment>
<gene>
    <name evidence="6" type="ORF">DSM00_294</name>
</gene>
<organism evidence="6 7">
    <name type="scientific">Leeuwenhoekiella aequorea</name>
    <dbReference type="NCBI Taxonomy" id="283736"/>
    <lineage>
        <taxon>Bacteria</taxon>
        <taxon>Pseudomonadati</taxon>
        <taxon>Bacteroidota</taxon>
        <taxon>Flavobacteriia</taxon>
        <taxon>Flavobacteriales</taxon>
        <taxon>Flavobacteriaceae</taxon>
        <taxon>Leeuwenhoekiella</taxon>
    </lineage>
</organism>
<feature type="transmembrane region" description="Helical" evidence="5">
    <location>
        <begin position="81"/>
        <end position="98"/>
    </location>
</feature>